<dbReference type="AlphaFoldDB" id="A0A8S1EI10"/>
<dbReference type="SMART" id="SM00320">
    <property type="entry name" value="WD40"/>
    <property type="match status" value="7"/>
</dbReference>
<evidence type="ECO:0000256" key="1">
    <source>
        <dbReference type="ARBA" id="ARBA00022574"/>
    </source>
</evidence>
<evidence type="ECO:0000259" key="4">
    <source>
        <dbReference type="Pfam" id="PF23389"/>
    </source>
</evidence>
<evidence type="ECO:0000313" key="5">
    <source>
        <dbReference type="EMBL" id="CAB3401705.1"/>
    </source>
</evidence>
<dbReference type="PANTHER" id="PTHR14920">
    <property type="entry name" value="OSMOTIC AVOIDANCE ABNORMAL PROTEIN 1/WD REPEAT MEMBRANE PROTEIN"/>
    <property type="match status" value="1"/>
</dbReference>
<dbReference type="InterPro" id="IPR036322">
    <property type="entry name" value="WD40_repeat_dom_sf"/>
</dbReference>
<accession>A0A8S1EI10</accession>
<comment type="caution">
    <text evidence="5">The sequence shown here is derived from an EMBL/GenBank/DDBJ whole genome shotgun (WGS) entry which is preliminary data.</text>
</comment>
<dbReference type="InterPro" id="IPR015943">
    <property type="entry name" value="WD40/YVTN_repeat-like_dom_sf"/>
</dbReference>
<dbReference type="OrthoDB" id="10250638at2759"/>
<dbReference type="GO" id="GO:0005929">
    <property type="term" value="C:cilium"/>
    <property type="evidence" value="ECO:0007669"/>
    <property type="project" value="TreeGrafter"/>
</dbReference>
<protein>
    <submittedName>
        <fullName evidence="5">Uncharacterized protein</fullName>
    </submittedName>
</protein>
<dbReference type="GO" id="GO:0030991">
    <property type="term" value="C:intraciliary transport particle A"/>
    <property type="evidence" value="ECO:0007669"/>
    <property type="project" value="TreeGrafter"/>
</dbReference>
<feature type="domain" description="WDR19 first beta-propeller" evidence="4">
    <location>
        <begin position="35"/>
        <end position="357"/>
    </location>
</feature>
<dbReference type="InterPro" id="IPR039468">
    <property type="entry name" value="WDR19_WD40_rpt"/>
</dbReference>
<evidence type="ECO:0000313" key="6">
    <source>
        <dbReference type="Proteomes" id="UP000494206"/>
    </source>
</evidence>
<evidence type="ECO:0000259" key="3">
    <source>
        <dbReference type="Pfam" id="PF15911"/>
    </source>
</evidence>
<keyword evidence="1" id="KW-0853">WD repeat</keyword>
<organism evidence="5 6">
    <name type="scientific">Caenorhabditis bovis</name>
    <dbReference type="NCBI Taxonomy" id="2654633"/>
    <lineage>
        <taxon>Eukaryota</taxon>
        <taxon>Metazoa</taxon>
        <taxon>Ecdysozoa</taxon>
        <taxon>Nematoda</taxon>
        <taxon>Chromadorea</taxon>
        <taxon>Rhabditida</taxon>
        <taxon>Rhabditina</taxon>
        <taxon>Rhabditomorpha</taxon>
        <taxon>Rhabditoidea</taxon>
        <taxon>Rhabditidae</taxon>
        <taxon>Peloderinae</taxon>
        <taxon>Caenorhabditis</taxon>
    </lineage>
</organism>
<dbReference type="Gene3D" id="2.130.10.10">
    <property type="entry name" value="YVTN repeat-like/Quinoprotein amine dehydrogenase"/>
    <property type="match status" value="2"/>
</dbReference>
<dbReference type="GO" id="GO:0035721">
    <property type="term" value="P:intraciliary retrograde transport"/>
    <property type="evidence" value="ECO:0007669"/>
    <property type="project" value="InterPro"/>
</dbReference>
<feature type="domain" description="WDR19 WD40 repeat" evidence="3">
    <location>
        <begin position="377"/>
        <end position="658"/>
    </location>
</feature>
<sequence length="684" mass="75201">MATTHCPSIDHLYTHSPMKLQYRRTDEDLGNGPLKVRWRPNAHSLAVACPNDSVIYYDKRGNIIDALDLTGPVLDIAWDKEGDCLAVAARNSSLITLWDVNSRATDSIESSAASSKEVPTCIAWSPVSLTLAAGNNAGNLFVYNHRTSRKISLMGKHQRSITSVRFTSEDLIVTCSDDNTITISNVDGDTVSTCALSGEPTNLDVGVVSRSGAAAQTMISCILSRIILMLAPVQNIENPINLQFQERYGNIVAYSWFNDGYLAIGFDRGYLVTISAQQNELGSEIASIAEYKNYLGAVCTSQSFSKILSVGDHQIKIREIDQFNDLYAISDVDTDKDLNDVSITNDGQLVAIASQSGTLCVYVTKMPSLAAAHLNTVAHLTSLTQVTITAELDRKLSTTIETGVEPSLIGLGPTHLAVASSNRVFYFEYFLGPISQTIPTLSQAPTSIQIEYLSTVTDVKLNHEFAAVTIGAKLRLHRIHNSDESASMTFPEASRSARLVSSALTDDFLVFTTDTNYIVYFSLQEWAVVSEYRHAVPFKSIYPHPRNVICCCFDDRLETIIYSAVDDGILKLPAVGSTVHYKGAVWETFTIDRDTFAVFDNQNIYVFLMTKRRIEGESVVFVGTTKLPFGHAPLSLNKGVIKCLLPSGKISSVLLDSHKTDTVFEKKTPQQLTELLNRALLMQR</sequence>
<gene>
    <name evidence="5" type="ORF">CBOVIS_LOCUS4414</name>
</gene>
<dbReference type="Proteomes" id="UP000494206">
    <property type="component" value="Unassembled WGS sequence"/>
</dbReference>
<dbReference type="GO" id="GO:0060271">
    <property type="term" value="P:cilium assembly"/>
    <property type="evidence" value="ECO:0007669"/>
    <property type="project" value="TreeGrafter"/>
</dbReference>
<proteinExistence type="predicted"/>
<evidence type="ECO:0000256" key="2">
    <source>
        <dbReference type="ARBA" id="ARBA00022737"/>
    </source>
</evidence>
<dbReference type="SUPFAM" id="SSF50978">
    <property type="entry name" value="WD40 repeat-like"/>
    <property type="match status" value="2"/>
</dbReference>
<reference evidence="5 6" key="1">
    <citation type="submission" date="2020-04" db="EMBL/GenBank/DDBJ databases">
        <authorList>
            <person name="Laetsch R D."/>
            <person name="Stevens L."/>
            <person name="Kumar S."/>
            <person name="Blaxter L. M."/>
        </authorList>
    </citation>
    <scope>NUCLEOTIDE SEQUENCE [LARGE SCALE GENOMIC DNA]</scope>
</reference>
<keyword evidence="6" id="KW-1185">Reference proteome</keyword>
<dbReference type="Pfam" id="PF23389">
    <property type="entry name" value="Beta-prop_WDR19_1st"/>
    <property type="match status" value="1"/>
</dbReference>
<dbReference type="PANTHER" id="PTHR14920:SF0">
    <property type="entry name" value="WD REPEAT DOMAIN 19"/>
    <property type="match status" value="1"/>
</dbReference>
<dbReference type="InterPro" id="IPR040379">
    <property type="entry name" value="WDR19/dyf-2"/>
</dbReference>
<dbReference type="Pfam" id="PF15911">
    <property type="entry name" value="Beta-prop_WDR19_2nd"/>
    <property type="match status" value="1"/>
</dbReference>
<dbReference type="EMBL" id="CADEPM010000003">
    <property type="protein sequence ID" value="CAB3401705.1"/>
    <property type="molecule type" value="Genomic_DNA"/>
</dbReference>
<keyword evidence="2" id="KW-0677">Repeat</keyword>
<dbReference type="InterPro" id="IPR001680">
    <property type="entry name" value="WD40_rpt"/>
</dbReference>
<dbReference type="InterPro" id="IPR057855">
    <property type="entry name" value="Beta-prop_WDR19_1st"/>
</dbReference>
<name>A0A8S1EI10_9PELO</name>